<evidence type="ECO:0000256" key="7">
    <source>
        <dbReference type="ARBA" id="ARBA00022692"/>
    </source>
</evidence>
<evidence type="ECO:0000256" key="9">
    <source>
        <dbReference type="ARBA" id="ARBA00022989"/>
    </source>
</evidence>
<evidence type="ECO:0000256" key="19">
    <source>
        <dbReference type="SAM" id="Phobius"/>
    </source>
</evidence>
<comment type="pathway">
    <text evidence="15">Phospholipid metabolism.</text>
</comment>
<dbReference type="EC" id="2.3.1.n6" evidence="17"/>
<feature type="transmembrane region" description="Helical" evidence="19">
    <location>
        <begin position="99"/>
        <end position="118"/>
    </location>
</feature>
<dbReference type="EMBL" id="GEEE01004725">
    <property type="protein sequence ID" value="JAP58500.1"/>
    <property type="molecule type" value="Transcribed_RNA"/>
</dbReference>
<feature type="transmembrane region" description="Helical" evidence="19">
    <location>
        <begin position="59"/>
        <end position="87"/>
    </location>
</feature>
<dbReference type="GO" id="GO:0047184">
    <property type="term" value="F:1-acylglycerophosphocholine O-acyltransferase activity"/>
    <property type="evidence" value="ECO:0007669"/>
    <property type="project" value="UniProtKB-EC"/>
</dbReference>
<evidence type="ECO:0000313" key="20">
    <source>
        <dbReference type="EMBL" id="JAP58500.1"/>
    </source>
</evidence>
<dbReference type="GO" id="GO:0071617">
    <property type="term" value="F:lysophospholipid acyltransferase activity"/>
    <property type="evidence" value="ECO:0007669"/>
    <property type="project" value="TreeGrafter"/>
</dbReference>
<dbReference type="EC" id="2.3.1.23" evidence="16"/>
<reference evidence="20" key="1">
    <citation type="submission" date="2016-01" db="EMBL/GenBank/DDBJ databases">
        <title>Reference transcriptome for the parasite Schistocephalus solidus: insights into the molecular evolution of parasitism.</title>
        <authorList>
            <person name="Hebert F.O."/>
            <person name="Grambauer S."/>
            <person name="Barber I."/>
            <person name="Landry C.R."/>
            <person name="Aubin-Horth N."/>
        </authorList>
    </citation>
    <scope>NUCLEOTIDE SEQUENCE</scope>
</reference>
<dbReference type="GO" id="GO:0006656">
    <property type="term" value="P:phosphatidylcholine biosynthetic process"/>
    <property type="evidence" value="ECO:0007669"/>
    <property type="project" value="TreeGrafter"/>
</dbReference>
<keyword evidence="10" id="KW-0443">Lipid metabolism</keyword>
<sequence length="539" mass="61808">MFCLSDLNPLELFAAYLSRQLTFDIYAIRYLLSIVLGYPIAIIYVLLIRDRGARACNTYIFLTGFILSFWNFGLDVIHLFAGIALTISTLRICGPTSTAVAMTFMLNMVYLLTGYYLVNYGTYDINWTMPYCILCLRLIGFAWDYRDGALPETKLSEYQKSVAFTGIPSPLEILAFCFVPTACFVGPQFSWRHYQSFIDQTLRPAVVLKNRTFIQKYFRNPKLHRTLSRLATGILFMILHVASRGFVSMEYMLTDVFLKKSNFFYRLGYMIAFSQFLIMRYLCIWLFSEGSCILMGLGCTGNVHVQYLNGSQPSSQPKNYTGTVNTSTFRKTAVLGGGGATMDYDFQALEKDVLEGRAVVTEADHTKCANISVVRFQSATNTDLLVSSFNINTNKWMLEYVYKRLRFLGNKQLSQIITLLFLSVWHGFYSGYYVNFFLEFITVYAEKEFLYIVRRSIYADFLYNTLPGKILTSVMGKLHALFLLACPLCAFSLLRANLWIPVLSSVYFIGFIYLLWPLVRPLVKRLFPRKPEAEAKKDS</sequence>
<accession>A0A0X3Q4Y7</accession>
<comment type="similarity">
    <text evidence="4">Belongs to the membrane-bound acyltransferase family.</text>
</comment>
<evidence type="ECO:0000256" key="10">
    <source>
        <dbReference type="ARBA" id="ARBA00023098"/>
    </source>
</evidence>
<evidence type="ECO:0000256" key="18">
    <source>
        <dbReference type="ARBA" id="ARBA00039721"/>
    </source>
</evidence>
<dbReference type="InterPro" id="IPR004299">
    <property type="entry name" value="MBOAT_fam"/>
</dbReference>
<keyword evidence="9 19" id="KW-1133">Transmembrane helix</keyword>
<evidence type="ECO:0000256" key="16">
    <source>
        <dbReference type="ARBA" id="ARBA00026120"/>
    </source>
</evidence>
<feature type="transmembrane region" description="Helical" evidence="19">
    <location>
        <begin position="226"/>
        <end position="247"/>
    </location>
</feature>
<feature type="transmembrane region" description="Helical" evidence="19">
    <location>
        <begin position="500"/>
        <end position="519"/>
    </location>
</feature>
<comment type="pathway">
    <text evidence="3">Lipid metabolism; phospholipid metabolism.</text>
</comment>
<keyword evidence="6" id="KW-0808">Transferase</keyword>
<evidence type="ECO:0000256" key="6">
    <source>
        <dbReference type="ARBA" id="ARBA00022679"/>
    </source>
</evidence>
<keyword evidence="5" id="KW-0444">Lipid biosynthesis</keyword>
<gene>
    <name evidence="20" type="ORF">TR126962</name>
</gene>
<evidence type="ECO:0000256" key="14">
    <source>
        <dbReference type="ARBA" id="ARBA00023315"/>
    </source>
</evidence>
<dbReference type="PANTHER" id="PTHR13906">
    <property type="entry name" value="PORCUPINE"/>
    <property type="match status" value="1"/>
</dbReference>
<keyword evidence="14" id="KW-0012">Acyltransferase</keyword>
<dbReference type="GO" id="GO:0030258">
    <property type="term" value="P:lipid modification"/>
    <property type="evidence" value="ECO:0007669"/>
    <property type="project" value="TreeGrafter"/>
</dbReference>
<evidence type="ECO:0000256" key="13">
    <source>
        <dbReference type="ARBA" id="ARBA00023264"/>
    </source>
</evidence>
<feature type="transmembrane region" description="Helical" evidence="19">
    <location>
        <begin position="27"/>
        <end position="47"/>
    </location>
</feature>
<evidence type="ECO:0000256" key="12">
    <source>
        <dbReference type="ARBA" id="ARBA00023209"/>
    </source>
</evidence>
<evidence type="ECO:0000256" key="15">
    <source>
        <dbReference type="ARBA" id="ARBA00025707"/>
    </source>
</evidence>
<feature type="transmembrane region" description="Helical" evidence="19">
    <location>
        <begin position="267"/>
        <end position="287"/>
    </location>
</feature>
<proteinExistence type="inferred from homology"/>
<protein>
    <recommendedName>
        <fullName evidence="18">Lysophospholipid acyltransferase 5</fullName>
        <ecNumber evidence="16">2.3.1.23</ecNumber>
        <ecNumber evidence="17">2.3.1.n6</ecNumber>
    </recommendedName>
</protein>
<keyword evidence="12" id="KW-0594">Phospholipid biosynthesis</keyword>
<evidence type="ECO:0000256" key="5">
    <source>
        <dbReference type="ARBA" id="ARBA00022516"/>
    </source>
</evidence>
<evidence type="ECO:0000256" key="2">
    <source>
        <dbReference type="ARBA" id="ARBA00004240"/>
    </source>
</evidence>
<dbReference type="Pfam" id="PF03062">
    <property type="entry name" value="MBOAT"/>
    <property type="match status" value="1"/>
</dbReference>
<evidence type="ECO:0000256" key="17">
    <source>
        <dbReference type="ARBA" id="ARBA00038923"/>
    </source>
</evidence>
<keyword evidence="13" id="KW-1208">Phospholipid metabolism</keyword>
<comment type="subcellular location">
    <subcellularLocation>
        <location evidence="2">Endoplasmic reticulum</location>
    </subcellularLocation>
    <subcellularLocation>
        <location evidence="1">Membrane</location>
        <topology evidence="1">Multi-pass membrane protein</topology>
    </subcellularLocation>
</comment>
<dbReference type="GO" id="GO:0016020">
    <property type="term" value="C:membrane"/>
    <property type="evidence" value="ECO:0007669"/>
    <property type="project" value="UniProtKB-SubCell"/>
</dbReference>
<dbReference type="InterPro" id="IPR049941">
    <property type="entry name" value="LPLAT_7/PORCN-like"/>
</dbReference>
<feature type="transmembrane region" description="Helical" evidence="19">
    <location>
        <begin position="413"/>
        <end position="429"/>
    </location>
</feature>
<evidence type="ECO:0000256" key="3">
    <source>
        <dbReference type="ARBA" id="ARBA00005074"/>
    </source>
</evidence>
<dbReference type="PANTHER" id="PTHR13906:SF14">
    <property type="entry name" value="LYSOPHOSPHOLIPID ACYLTRANSFERASE 5"/>
    <property type="match status" value="1"/>
</dbReference>
<evidence type="ECO:0000256" key="8">
    <source>
        <dbReference type="ARBA" id="ARBA00022824"/>
    </source>
</evidence>
<keyword evidence="8" id="KW-0256">Endoplasmic reticulum</keyword>
<evidence type="ECO:0000256" key="1">
    <source>
        <dbReference type="ARBA" id="ARBA00004141"/>
    </source>
</evidence>
<evidence type="ECO:0000256" key="4">
    <source>
        <dbReference type="ARBA" id="ARBA00010323"/>
    </source>
</evidence>
<keyword evidence="7 19" id="KW-0812">Transmembrane</keyword>
<name>A0A0X3Q4Y7_SCHSO</name>
<evidence type="ECO:0000256" key="11">
    <source>
        <dbReference type="ARBA" id="ARBA00023136"/>
    </source>
</evidence>
<feature type="transmembrane region" description="Helical" evidence="19">
    <location>
        <begin position="478"/>
        <end position="494"/>
    </location>
</feature>
<dbReference type="AlphaFoldDB" id="A0A0X3Q4Y7"/>
<keyword evidence="11 19" id="KW-0472">Membrane</keyword>
<dbReference type="GO" id="GO:0005783">
    <property type="term" value="C:endoplasmic reticulum"/>
    <property type="evidence" value="ECO:0007669"/>
    <property type="project" value="UniProtKB-SubCell"/>
</dbReference>
<organism evidence="20">
    <name type="scientific">Schistocephalus solidus</name>
    <name type="common">Tapeworm</name>
    <dbReference type="NCBI Taxonomy" id="70667"/>
    <lineage>
        <taxon>Eukaryota</taxon>
        <taxon>Metazoa</taxon>
        <taxon>Spiralia</taxon>
        <taxon>Lophotrochozoa</taxon>
        <taxon>Platyhelminthes</taxon>
        <taxon>Cestoda</taxon>
        <taxon>Eucestoda</taxon>
        <taxon>Diphyllobothriidea</taxon>
        <taxon>Diphyllobothriidae</taxon>
        <taxon>Schistocephalus</taxon>
    </lineage>
</organism>